<dbReference type="InterPro" id="IPR007267">
    <property type="entry name" value="GtrA_DPMS_TM"/>
</dbReference>
<reference evidence="8 9" key="1">
    <citation type="journal article" date="2022" name="Int. J. Syst. Evol. Microbiol.">
        <title>Apilactobacillus apisilvae sp. nov., Nicolia spurrieriana gen. nov. sp. nov., Bombilactobacillus folatiphilus sp. nov. and Bombilactobacillus thymidiniphilus sp. nov., four new lactic acid bacterial isolates from stingless bees Tetragonula carbonaria and Austroplebeia australis.</title>
        <authorList>
            <person name="Oliphant S.A."/>
            <person name="Watson-Haigh N.S."/>
            <person name="Sumby K.M."/>
            <person name="Gardner J."/>
            <person name="Groom S."/>
            <person name="Jiranek V."/>
        </authorList>
    </citation>
    <scope>NUCLEOTIDE SEQUENCE [LARGE SCALE GENOMIC DNA]</scope>
    <source>
        <strain evidence="8 9">SG4_A1</strain>
    </source>
</reference>
<evidence type="ECO:0000256" key="5">
    <source>
        <dbReference type="ARBA" id="ARBA00023136"/>
    </source>
</evidence>
<dbReference type="Pfam" id="PF04138">
    <property type="entry name" value="GtrA_DPMS_TM"/>
    <property type="match status" value="1"/>
</dbReference>
<evidence type="ECO:0000259" key="7">
    <source>
        <dbReference type="Pfam" id="PF04138"/>
    </source>
</evidence>
<keyword evidence="9" id="KW-1185">Reference proteome</keyword>
<dbReference type="PANTHER" id="PTHR38459">
    <property type="entry name" value="PROPHAGE BACTOPRENOL-LINKED GLUCOSE TRANSLOCASE HOMOLOG"/>
    <property type="match status" value="1"/>
</dbReference>
<gene>
    <name evidence="8" type="ORF">MOO47_03955</name>
</gene>
<dbReference type="Proteomes" id="UP000831947">
    <property type="component" value="Chromosome"/>
</dbReference>
<feature type="transmembrane region" description="Helical" evidence="6">
    <location>
        <begin position="109"/>
        <end position="126"/>
    </location>
</feature>
<evidence type="ECO:0000256" key="6">
    <source>
        <dbReference type="SAM" id="Phobius"/>
    </source>
</evidence>
<evidence type="ECO:0000313" key="9">
    <source>
        <dbReference type="Proteomes" id="UP000831947"/>
    </source>
</evidence>
<keyword evidence="4 6" id="KW-1133">Transmembrane helix</keyword>
<evidence type="ECO:0000256" key="2">
    <source>
        <dbReference type="ARBA" id="ARBA00009399"/>
    </source>
</evidence>
<feature type="transmembrane region" description="Helical" evidence="6">
    <location>
        <begin position="12"/>
        <end position="35"/>
    </location>
</feature>
<accession>A0ABY4PFS1</accession>
<name>A0ABY4PFS1_9LACO</name>
<keyword evidence="3 6" id="KW-0812">Transmembrane</keyword>
<evidence type="ECO:0000313" key="8">
    <source>
        <dbReference type="EMBL" id="UQS84354.1"/>
    </source>
</evidence>
<feature type="transmembrane region" description="Helical" evidence="6">
    <location>
        <begin position="79"/>
        <end position="103"/>
    </location>
</feature>
<dbReference type="InterPro" id="IPR051401">
    <property type="entry name" value="GtrA_CellWall_Glycosyl"/>
</dbReference>
<proteinExistence type="inferred from homology"/>
<evidence type="ECO:0000256" key="3">
    <source>
        <dbReference type="ARBA" id="ARBA00022692"/>
    </source>
</evidence>
<feature type="domain" description="GtrA/DPMS transmembrane" evidence="7">
    <location>
        <begin position="14"/>
        <end position="132"/>
    </location>
</feature>
<evidence type="ECO:0000256" key="4">
    <source>
        <dbReference type="ARBA" id="ARBA00022989"/>
    </source>
</evidence>
<keyword evidence="5 6" id="KW-0472">Membrane</keyword>
<sequence>MIAIIKQYWEVISYLIFGGLTTVINLGVFTFLYTWGHYCGVQVANLIAWVLSVLFAYITNKLYVFDSRQSSKQDALRELGSFFFFRVASYLLDVAILAIGISWLHMNSFLVKVLDNVLVVVVNYIFSKLIIFRQRD</sequence>
<dbReference type="EMBL" id="CP093365">
    <property type="protein sequence ID" value="UQS84354.1"/>
    <property type="molecule type" value="Genomic_DNA"/>
</dbReference>
<comment type="subcellular location">
    <subcellularLocation>
        <location evidence="1">Membrane</location>
        <topology evidence="1">Multi-pass membrane protein</topology>
    </subcellularLocation>
</comment>
<evidence type="ECO:0000256" key="1">
    <source>
        <dbReference type="ARBA" id="ARBA00004141"/>
    </source>
</evidence>
<organism evidence="8 9">
    <name type="scientific">Bombilactobacillus thymidiniphilus</name>
    <dbReference type="NCBI Taxonomy" id="2923363"/>
    <lineage>
        <taxon>Bacteria</taxon>
        <taxon>Bacillati</taxon>
        <taxon>Bacillota</taxon>
        <taxon>Bacilli</taxon>
        <taxon>Lactobacillales</taxon>
        <taxon>Lactobacillaceae</taxon>
        <taxon>Bombilactobacillus</taxon>
    </lineage>
</organism>
<protein>
    <submittedName>
        <fullName evidence="8">GtrA family protein</fullName>
    </submittedName>
</protein>
<feature type="transmembrane region" description="Helical" evidence="6">
    <location>
        <begin position="41"/>
        <end position="58"/>
    </location>
</feature>
<comment type="similarity">
    <text evidence="2">Belongs to the GtrA family.</text>
</comment>
<dbReference type="PANTHER" id="PTHR38459:SF5">
    <property type="entry name" value="CELL WALL TEICHOIC ACID GLYCOSYLATION PROTEIN GTCA"/>
    <property type="match status" value="1"/>
</dbReference>